<protein>
    <submittedName>
        <fullName evidence="7">HAMP domain-containing methyl-accepting chemotaxis protein</fullName>
    </submittedName>
</protein>
<dbReference type="FunFam" id="1.10.287.950:FF:000001">
    <property type="entry name" value="Methyl-accepting chemotaxis sensory transducer"/>
    <property type="match status" value="1"/>
</dbReference>
<dbReference type="PRINTS" id="PR00260">
    <property type="entry name" value="CHEMTRNSDUCR"/>
</dbReference>
<keyword evidence="4" id="KW-1133">Transmembrane helix</keyword>
<evidence type="ECO:0000313" key="7">
    <source>
        <dbReference type="EMBL" id="MDO7788151.1"/>
    </source>
</evidence>
<dbReference type="InterPro" id="IPR004090">
    <property type="entry name" value="Chemotax_Me-accpt_rcpt"/>
</dbReference>
<dbReference type="Gene3D" id="1.10.287.950">
    <property type="entry name" value="Methyl-accepting chemotaxis protein"/>
    <property type="match status" value="1"/>
</dbReference>
<evidence type="ECO:0000256" key="3">
    <source>
        <dbReference type="PROSITE-ProRule" id="PRU00284"/>
    </source>
</evidence>
<keyword evidence="8" id="KW-1185">Reference proteome</keyword>
<evidence type="ECO:0000313" key="8">
    <source>
        <dbReference type="Proteomes" id="UP001172911"/>
    </source>
</evidence>
<gene>
    <name evidence="7" type="ORF">P6N53_13050</name>
</gene>
<dbReference type="EMBL" id="JARPTC010000019">
    <property type="protein sequence ID" value="MDO7788151.1"/>
    <property type="molecule type" value="Genomic_DNA"/>
</dbReference>
<dbReference type="Proteomes" id="UP001172911">
    <property type="component" value="Unassembled WGS sequence"/>
</dbReference>
<dbReference type="CDD" id="cd06225">
    <property type="entry name" value="HAMP"/>
    <property type="match status" value="1"/>
</dbReference>
<dbReference type="SMART" id="SM00283">
    <property type="entry name" value="MA"/>
    <property type="match status" value="1"/>
</dbReference>
<dbReference type="SMART" id="SM00304">
    <property type="entry name" value="HAMP"/>
    <property type="match status" value="1"/>
</dbReference>
<dbReference type="SUPFAM" id="SSF58104">
    <property type="entry name" value="Methyl-accepting chemotaxis protein (MCP) signaling domain"/>
    <property type="match status" value="1"/>
</dbReference>
<reference evidence="7" key="1">
    <citation type="journal article" date="2023" name="J. Hazard. Mater.">
        <title>Anaerobic biodegradation of pyrene and benzo[a]pyrene by a new sulfate-reducing Desulforamulus aquiferis strain DSA.</title>
        <authorList>
            <person name="Zhang Z."/>
            <person name="Sun J."/>
            <person name="Gong X."/>
            <person name="Wang C."/>
            <person name="Wang H."/>
        </authorList>
    </citation>
    <scope>NUCLEOTIDE SEQUENCE</scope>
    <source>
        <strain evidence="7">DSA</strain>
    </source>
</reference>
<reference evidence="7" key="2">
    <citation type="submission" date="2023-03" db="EMBL/GenBank/DDBJ databases">
        <authorList>
            <person name="Zhang Z."/>
        </authorList>
    </citation>
    <scope>NUCLEOTIDE SEQUENCE</scope>
    <source>
        <strain evidence="7">DSA</strain>
    </source>
</reference>
<feature type="domain" description="Methyl-accepting transducer" evidence="5">
    <location>
        <begin position="265"/>
        <end position="501"/>
    </location>
</feature>
<dbReference type="Pfam" id="PF00015">
    <property type="entry name" value="MCPsignal"/>
    <property type="match status" value="1"/>
</dbReference>
<comment type="caution">
    <text evidence="7">The sequence shown here is derived from an EMBL/GenBank/DDBJ whole genome shotgun (WGS) entry which is preliminary data.</text>
</comment>
<dbReference type="GO" id="GO:0016020">
    <property type="term" value="C:membrane"/>
    <property type="evidence" value="ECO:0007669"/>
    <property type="project" value="InterPro"/>
</dbReference>
<proteinExistence type="inferred from homology"/>
<dbReference type="InterPro" id="IPR004089">
    <property type="entry name" value="MCPsignal_dom"/>
</dbReference>
<comment type="similarity">
    <text evidence="2">Belongs to the methyl-accepting chemotaxis (MCP) protein family.</text>
</comment>
<keyword evidence="1 3" id="KW-0807">Transducer</keyword>
<dbReference type="Pfam" id="PF00672">
    <property type="entry name" value="HAMP"/>
    <property type="match status" value="1"/>
</dbReference>
<dbReference type="GO" id="GO:0004888">
    <property type="term" value="F:transmembrane signaling receptor activity"/>
    <property type="evidence" value="ECO:0007669"/>
    <property type="project" value="InterPro"/>
</dbReference>
<dbReference type="PANTHER" id="PTHR32089:SF112">
    <property type="entry name" value="LYSOZYME-LIKE PROTEIN-RELATED"/>
    <property type="match status" value="1"/>
</dbReference>
<dbReference type="GO" id="GO:0006935">
    <property type="term" value="P:chemotaxis"/>
    <property type="evidence" value="ECO:0007669"/>
    <property type="project" value="InterPro"/>
</dbReference>
<evidence type="ECO:0000256" key="2">
    <source>
        <dbReference type="ARBA" id="ARBA00029447"/>
    </source>
</evidence>
<evidence type="ECO:0000256" key="1">
    <source>
        <dbReference type="ARBA" id="ARBA00023224"/>
    </source>
</evidence>
<dbReference type="PROSITE" id="PS50885">
    <property type="entry name" value="HAMP"/>
    <property type="match status" value="1"/>
</dbReference>
<feature type="transmembrane region" description="Helical" evidence="4">
    <location>
        <begin position="9"/>
        <end position="32"/>
    </location>
</feature>
<name>A0AAW7ZGK5_9FIRM</name>
<feature type="transmembrane region" description="Helical" evidence="4">
    <location>
        <begin position="191"/>
        <end position="212"/>
    </location>
</feature>
<dbReference type="PANTHER" id="PTHR32089">
    <property type="entry name" value="METHYL-ACCEPTING CHEMOTAXIS PROTEIN MCPB"/>
    <property type="match status" value="1"/>
</dbReference>
<evidence type="ECO:0000256" key="4">
    <source>
        <dbReference type="SAM" id="Phobius"/>
    </source>
</evidence>
<dbReference type="AlphaFoldDB" id="A0AAW7ZGK5"/>
<dbReference type="InterPro" id="IPR003660">
    <property type="entry name" value="HAMP_dom"/>
</dbReference>
<dbReference type="CDD" id="cd11386">
    <property type="entry name" value="MCP_signal"/>
    <property type="match status" value="1"/>
</dbReference>
<keyword evidence="4" id="KW-0472">Membrane</keyword>
<evidence type="ECO:0000259" key="6">
    <source>
        <dbReference type="PROSITE" id="PS50885"/>
    </source>
</evidence>
<accession>A0AAW7ZGK5</accession>
<dbReference type="PROSITE" id="PS50111">
    <property type="entry name" value="CHEMOTAXIS_TRANSDUC_2"/>
    <property type="match status" value="1"/>
</dbReference>
<organism evidence="7 8">
    <name type="scientific">Desulforamulus aquiferis</name>
    <dbReference type="NCBI Taxonomy" id="1397668"/>
    <lineage>
        <taxon>Bacteria</taxon>
        <taxon>Bacillati</taxon>
        <taxon>Bacillota</taxon>
        <taxon>Clostridia</taxon>
        <taxon>Eubacteriales</taxon>
        <taxon>Peptococcaceae</taxon>
        <taxon>Desulforamulus</taxon>
    </lineage>
</organism>
<dbReference type="RefSeq" id="WP_304543814.1">
    <property type="nucleotide sequence ID" value="NZ_JARPTC010000019.1"/>
</dbReference>
<evidence type="ECO:0000259" key="5">
    <source>
        <dbReference type="PROSITE" id="PS50111"/>
    </source>
</evidence>
<keyword evidence="4" id="KW-0812">Transmembrane</keyword>
<dbReference type="GO" id="GO:0007165">
    <property type="term" value="P:signal transduction"/>
    <property type="evidence" value="ECO:0007669"/>
    <property type="project" value="UniProtKB-KW"/>
</dbReference>
<dbReference type="InterPro" id="IPR024478">
    <property type="entry name" value="HlyB_4HB_MCP"/>
</dbReference>
<dbReference type="Pfam" id="PF12729">
    <property type="entry name" value="4HB_MCP_1"/>
    <property type="match status" value="1"/>
</dbReference>
<feature type="domain" description="HAMP" evidence="6">
    <location>
        <begin position="214"/>
        <end position="267"/>
    </location>
</feature>
<sequence>MRFNILGKFMLCFGVILSLMFCIGAFLVVNIWNINNNYDRLINEKAHARYMITLTNANYNQAAANLISYTVTGNPSDASKYVQAINRAKENLNSIEPLLVKQEEKALYGDFNERAMAYEQYGQQVLNLIKEREDIEGDEREEVQERLMGHIRSNEELFGKLSSSGNTFEFLISDAVDKETKMNFDNANNTIQISIVLLALVTVLGAIIGYLMGWRMVKPIRIVSQEAAKIASNDLTSTEIKIKSKDEIGALADSFNKMLLSLKDMVLHLQEKSGNVTSSAENLSKGAENMALNASEISASINEVATTIEQVAANSQNIADSSDKATVYASNGEEAISNIRVKMDVIHKSTEDSSQVIQGLSNASSQITKIVELITQIADQTNLLALNAAIEAARAGEQGRGFAVVAEEVRKLAEQSTNAAKEIHDLISVIQQESHKAVESMENTKIQAKDGVQVVHEVSESIGKIILSIQEMASEIQSLASATEQMASGVQNAAASTEEQTATMEELSGTSQDLAKMAEELDLMTKRFKLQ</sequence>